<proteinExistence type="predicted"/>
<name>A0A2U2MWE9_9GAMM</name>
<dbReference type="AlphaFoldDB" id="A0A2U2MWE9"/>
<protein>
    <submittedName>
        <fullName evidence="2">LysR family transcriptional regulator</fullName>
    </submittedName>
</protein>
<dbReference type="Gene3D" id="3.40.190.290">
    <property type="match status" value="1"/>
</dbReference>
<dbReference type="InterPro" id="IPR005119">
    <property type="entry name" value="LysR_subst-bd"/>
</dbReference>
<comment type="caution">
    <text evidence="2">The sequence shown here is derived from an EMBL/GenBank/DDBJ whole genome shotgun (WGS) entry which is preliminary data.</text>
</comment>
<evidence type="ECO:0000313" key="3">
    <source>
        <dbReference type="Proteomes" id="UP000245474"/>
    </source>
</evidence>
<sequence>PTADPPETLVGRRVADVATAVYASSGYLERAGGGRPLEEQSWIAPDDSLAHLPSARWLRRTLPGLEPVIECNSVAAMHVLARGGAGLAPIPCFLADPDPGLERVTPPIPELSVGLWLLTHRDLRRVARIRALLDFLHMALGHQKACFAGEVRQESMP</sequence>
<feature type="domain" description="LysR substrate-binding" evidence="1">
    <location>
        <begin position="5"/>
        <end position="138"/>
    </location>
</feature>
<dbReference type="Proteomes" id="UP000245474">
    <property type="component" value="Unassembled WGS sequence"/>
</dbReference>
<dbReference type="EMBL" id="QFFI01000045">
    <property type="protein sequence ID" value="PWG61191.1"/>
    <property type="molecule type" value="Genomic_DNA"/>
</dbReference>
<accession>A0A2U2MWE9</accession>
<dbReference type="Pfam" id="PF03466">
    <property type="entry name" value="LysR_substrate"/>
    <property type="match status" value="1"/>
</dbReference>
<dbReference type="RefSeq" id="WP_233242725.1">
    <property type="nucleotide sequence ID" value="NZ_QFFI01000045.1"/>
</dbReference>
<keyword evidence="3" id="KW-1185">Reference proteome</keyword>
<evidence type="ECO:0000313" key="2">
    <source>
        <dbReference type="EMBL" id="PWG61191.1"/>
    </source>
</evidence>
<reference evidence="2 3" key="1">
    <citation type="submission" date="2018-05" db="EMBL/GenBank/DDBJ databases">
        <title>Spiribacter halobius sp. nov., a moderately halophilic bacterium isolated from marine solar saltern.</title>
        <authorList>
            <person name="Zheng W.-S."/>
            <person name="Lu D.-C."/>
            <person name="Du Z.-J."/>
        </authorList>
    </citation>
    <scope>NUCLEOTIDE SEQUENCE [LARGE SCALE GENOMIC DNA]</scope>
    <source>
        <strain evidence="2 3">E85</strain>
    </source>
</reference>
<evidence type="ECO:0000259" key="1">
    <source>
        <dbReference type="Pfam" id="PF03466"/>
    </source>
</evidence>
<feature type="non-terminal residue" evidence="2">
    <location>
        <position position="1"/>
    </location>
</feature>
<organism evidence="2 3">
    <name type="scientific">Sediminicurvatus halobius</name>
    <dbReference type="NCBI Taxonomy" id="2182432"/>
    <lineage>
        <taxon>Bacteria</taxon>
        <taxon>Pseudomonadati</taxon>
        <taxon>Pseudomonadota</taxon>
        <taxon>Gammaproteobacteria</taxon>
        <taxon>Chromatiales</taxon>
        <taxon>Ectothiorhodospiraceae</taxon>
        <taxon>Sediminicurvatus</taxon>
    </lineage>
</organism>
<dbReference type="SUPFAM" id="SSF53850">
    <property type="entry name" value="Periplasmic binding protein-like II"/>
    <property type="match status" value="1"/>
</dbReference>
<gene>
    <name evidence="2" type="ORF">DEM34_17785</name>
</gene>